<evidence type="ECO:0000313" key="12">
    <source>
        <dbReference type="Proteomes" id="UP000001940"/>
    </source>
</evidence>
<feature type="transmembrane region" description="Helical" evidence="10">
    <location>
        <begin position="497"/>
        <end position="517"/>
    </location>
</feature>
<dbReference type="GO" id="GO:0005283">
    <property type="term" value="F:amino acid:sodium symporter activity"/>
    <property type="evidence" value="ECO:0000318"/>
    <property type="project" value="GO_Central"/>
</dbReference>
<keyword evidence="6 10" id="KW-0472">Membrane</keyword>
<keyword evidence="7" id="KW-0915">Sodium</keyword>
<dbReference type="CTD" id="191769"/>
<feature type="transmembrane region" description="Helical" evidence="10">
    <location>
        <begin position="114"/>
        <end position="132"/>
    </location>
</feature>
<feature type="transmembrane region" description="Helical" evidence="10">
    <location>
        <begin position="153"/>
        <end position="179"/>
    </location>
</feature>
<keyword evidence="8" id="KW-1015">Disulfide bond</keyword>
<dbReference type="GeneID" id="191769"/>
<evidence type="ECO:0000256" key="3">
    <source>
        <dbReference type="ARBA" id="ARBA00022692"/>
    </source>
</evidence>
<evidence type="ECO:0000256" key="8">
    <source>
        <dbReference type="PIRSR" id="PIRSR600175-2"/>
    </source>
</evidence>
<comment type="subcellular location">
    <subcellularLocation>
        <location evidence="1">Membrane</location>
        <topology evidence="1">Multi-pass membrane protein</topology>
    </subcellularLocation>
</comment>
<dbReference type="SMR" id="O45915"/>
<sequence length="673" mass="75717">MASSSDFKQLKQTRTKSEETTRSASNETVNDDNRSTTTEEIIPIKKTSNATAISNIGFKSVTNLALENIGLDTKMEGPTWTSKWEAITATLSFVTCSGNIWFFPYLCGYYGGWFPYQFTFCYVFIAVPLLYLETALGQYASASPLSVFSRMAPAMAGLSAGMCFIMVFRTISLSVWAIYDLTIFTHASQSIWSTSPWESCQESQSGDYCVNYKLSSKCTWIQPGSDKECDEYQEMLIATRGFQQRKSPFMSFVHGLMYKRSITMNDWEPPSVTSIICAVCLWIIIGIISIGGSKVLGRTGIVALTLLLVGTIMLLSYGMSLNDTTNVFTAFFYQSEGYEDKWMWVWSWADAAAHALRALNVGCGGIQKFASLNNFHNKIHRDVLLISIVSFVFYICTGLLSFMFMAEIGRLYYPDLEASERIQLYATPVMIESVISEILTNSSMGSIWVFLFWLTLAACSIQGISSYIWVISSMIVERLNGSRRKYGKALASWHKRAIILAIMSVTGLISSLPFLGNGGINLMSSIETFASYGTIFIAFVEVITVSYVYGFKRFSVNIRAMIGGHGPPNVFWWLNWLVISPILLIVTFGCIVATFGQKKAFNENSIVSDPIGYSLLVMPCIFVILYFLRDEYDRRKNMEPFVVMIRATGDWGPMNPEDRRNAVKFERQLRVRY</sequence>
<feature type="transmembrane region" description="Helical" evidence="10">
    <location>
        <begin position="383"/>
        <end position="406"/>
    </location>
</feature>
<keyword evidence="2" id="KW-0813">Transport</keyword>
<feature type="compositionally biased region" description="Polar residues" evidence="9">
    <location>
        <begin position="1"/>
        <end position="12"/>
    </location>
</feature>
<feature type="transmembrane region" description="Helical" evidence="10">
    <location>
        <begin position="611"/>
        <end position="628"/>
    </location>
</feature>
<evidence type="ECO:0000256" key="10">
    <source>
        <dbReference type="SAM" id="Phobius"/>
    </source>
</evidence>
<dbReference type="PhylomeDB" id="O45915"/>
<proteinExistence type="predicted"/>
<feature type="transmembrane region" description="Helical" evidence="10">
    <location>
        <begin position="529"/>
        <end position="549"/>
    </location>
</feature>
<dbReference type="HOGENOM" id="CLU_408395_0_0_1"/>
<keyword evidence="12" id="KW-1185">Reference proteome</keyword>
<dbReference type="InterPro" id="IPR037272">
    <property type="entry name" value="SNS_sf"/>
</dbReference>
<dbReference type="OrthoDB" id="5778713at2759"/>
<evidence type="ECO:0000256" key="6">
    <source>
        <dbReference type="ARBA" id="ARBA00023136"/>
    </source>
</evidence>
<keyword evidence="5 10" id="KW-1133">Transmembrane helix</keyword>
<feature type="disulfide bond" evidence="8">
    <location>
        <begin position="200"/>
        <end position="209"/>
    </location>
</feature>
<dbReference type="PROSITE" id="PS50267">
    <property type="entry name" value="NA_NEUROTRAN_SYMP_3"/>
    <property type="match status" value="1"/>
</dbReference>
<evidence type="ECO:0000256" key="1">
    <source>
        <dbReference type="ARBA" id="ARBA00004141"/>
    </source>
</evidence>
<feature type="transmembrane region" description="Helical" evidence="10">
    <location>
        <begin position="302"/>
        <end position="322"/>
    </location>
</feature>
<dbReference type="PRINTS" id="PR00176">
    <property type="entry name" value="NANEUSMPORT"/>
</dbReference>
<dbReference type="EMBL" id="BX284605">
    <property type="protein sequence ID" value="CAA16307.2"/>
    <property type="molecule type" value="Genomic_DNA"/>
</dbReference>
<accession>O45915</accession>
<evidence type="ECO:0000256" key="2">
    <source>
        <dbReference type="ARBA" id="ARBA00022448"/>
    </source>
</evidence>
<dbReference type="GO" id="GO:0005886">
    <property type="term" value="C:plasma membrane"/>
    <property type="evidence" value="ECO:0000318"/>
    <property type="project" value="GO_Central"/>
</dbReference>
<feature type="binding site" evidence="7">
    <location>
        <position position="99"/>
    </location>
    <ligand>
        <name>Na(+)</name>
        <dbReference type="ChEBI" id="CHEBI:29101"/>
        <label>1</label>
    </ligand>
</feature>
<reference evidence="11 12" key="1">
    <citation type="journal article" date="1998" name="Science">
        <title>Genome sequence of the nematode C. elegans: a platform for investigating biology.</title>
        <authorList>
            <consortium name="The C. elegans sequencing consortium"/>
            <person name="Sulson J.E."/>
            <person name="Waterston R."/>
        </authorList>
    </citation>
    <scope>NUCLEOTIDE SEQUENCE [LARGE SCALE GENOMIC DNA]</scope>
    <source>
        <strain evidence="11 12">Bristol N2</strain>
    </source>
</reference>
<dbReference type="KEGG" id="cel:CELE_Y32F6A.2"/>
<name>O45915_CAEEL</name>
<gene>
    <name evidence="11 13" type="primary">snf-10</name>
    <name evidence="11" type="ORF">CELE_Y32F6A.2</name>
    <name evidence="13" type="ORF">Y32F6A.2</name>
</gene>
<evidence type="ECO:0000256" key="5">
    <source>
        <dbReference type="ARBA" id="ARBA00022989"/>
    </source>
</evidence>
<dbReference type="PaxDb" id="6239-Y32F6A.2"/>
<evidence type="ECO:0000256" key="7">
    <source>
        <dbReference type="PIRSR" id="PIRSR600175-1"/>
    </source>
</evidence>
<dbReference type="GO" id="GO:0035725">
    <property type="term" value="P:sodium ion transmembrane transport"/>
    <property type="evidence" value="ECO:0000318"/>
    <property type="project" value="GO_Central"/>
</dbReference>
<dbReference type="GO" id="GO:0044298">
    <property type="term" value="C:cell body membrane"/>
    <property type="evidence" value="ECO:0000314"/>
    <property type="project" value="WormBase"/>
</dbReference>
<evidence type="ECO:0000313" key="13">
    <source>
        <dbReference type="WormBase" id="Y32F6A.2"/>
    </source>
</evidence>
<protein>
    <submittedName>
        <fullName evidence="11">Transporter</fullName>
    </submittedName>
</protein>
<dbReference type="GO" id="GO:1905418">
    <property type="term" value="P:positive regulation of amoeboid sperm motility"/>
    <property type="evidence" value="ECO:0000315"/>
    <property type="project" value="WormBase"/>
</dbReference>
<feature type="transmembrane region" description="Helical" evidence="10">
    <location>
        <begin position="447"/>
        <end position="476"/>
    </location>
</feature>
<evidence type="ECO:0000256" key="9">
    <source>
        <dbReference type="SAM" id="MobiDB-lite"/>
    </source>
</evidence>
<dbReference type="InterPro" id="IPR000175">
    <property type="entry name" value="Na/ntran_symport"/>
</dbReference>
<dbReference type="OMA" id="RATGDWG"/>
<dbReference type="AlphaFoldDB" id="O45915"/>
<keyword evidence="4" id="KW-0769">Symport</keyword>
<dbReference type="FunCoup" id="O45915">
    <property type="interactions" value="383"/>
</dbReference>
<dbReference type="Bgee" id="WBGene00004909">
    <property type="expression patterns" value="Expressed in adult organism and 1 other cell type or tissue"/>
</dbReference>
<evidence type="ECO:0000313" key="11">
    <source>
        <dbReference type="EMBL" id="CAA16307.2"/>
    </source>
</evidence>
<dbReference type="PANTHER" id="PTHR11616:SF241">
    <property type="entry name" value="SODIUM- AND CHLORIDE-DEPENDENT GLYCINE TRANSPORTER 2"/>
    <property type="match status" value="1"/>
</dbReference>
<dbReference type="GO" id="GO:0046872">
    <property type="term" value="F:metal ion binding"/>
    <property type="evidence" value="ECO:0007669"/>
    <property type="project" value="UniProtKB-KW"/>
</dbReference>
<dbReference type="RefSeq" id="NP_505682.2">
    <property type="nucleotide sequence ID" value="NM_073281.4"/>
</dbReference>
<dbReference type="SUPFAM" id="SSF161070">
    <property type="entry name" value="SNF-like"/>
    <property type="match status" value="1"/>
</dbReference>
<dbReference type="Proteomes" id="UP000001940">
    <property type="component" value="Chromosome V"/>
</dbReference>
<keyword evidence="7" id="KW-0479">Metal-binding</keyword>
<organism evidence="11 12">
    <name type="scientific">Caenorhabditis elegans</name>
    <dbReference type="NCBI Taxonomy" id="6239"/>
    <lineage>
        <taxon>Eukaryota</taxon>
        <taxon>Metazoa</taxon>
        <taxon>Ecdysozoa</taxon>
        <taxon>Nematoda</taxon>
        <taxon>Chromadorea</taxon>
        <taxon>Rhabditida</taxon>
        <taxon>Rhabditina</taxon>
        <taxon>Rhabditomorpha</taxon>
        <taxon>Rhabditoidea</taxon>
        <taxon>Rhabditidae</taxon>
        <taxon>Peloderinae</taxon>
        <taxon>Caenorhabditis</taxon>
    </lineage>
</organism>
<feature type="transmembrane region" description="Helical" evidence="10">
    <location>
        <begin position="570"/>
        <end position="596"/>
    </location>
</feature>
<evidence type="ECO:0000256" key="4">
    <source>
        <dbReference type="ARBA" id="ARBA00022847"/>
    </source>
</evidence>
<feature type="region of interest" description="Disordered" evidence="9">
    <location>
        <begin position="1"/>
        <end position="37"/>
    </location>
</feature>
<dbReference type="STRING" id="6239.Y32F6A.2.1"/>
<feature type="binding site" evidence="7">
    <location>
        <position position="466"/>
    </location>
    <ligand>
        <name>Na(+)</name>
        <dbReference type="ChEBI" id="CHEBI:29101"/>
        <label>1</label>
    </ligand>
</feature>
<dbReference type="PANTHER" id="PTHR11616">
    <property type="entry name" value="SODIUM/CHLORIDE DEPENDENT TRANSPORTER"/>
    <property type="match status" value="1"/>
</dbReference>
<feature type="transmembrane region" description="Helical" evidence="10">
    <location>
        <begin position="271"/>
        <end position="290"/>
    </location>
</feature>
<feature type="transmembrane region" description="Helical" evidence="10">
    <location>
        <begin position="84"/>
        <end position="102"/>
    </location>
</feature>
<dbReference type="GO" id="GO:1903804">
    <property type="term" value="P:glycine import across plasma membrane"/>
    <property type="evidence" value="ECO:0000318"/>
    <property type="project" value="GO_Central"/>
</dbReference>
<dbReference type="AGR" id="WB:WBGene00004909"/>
<dbReference type="InParanoid" id="O45915"/>
<dbReference type="UCSC" id="Y32F6A.2">
    <property type="organism name" value="c. elegans"/>
</dbReference>
<dbReference type="PIR" id="T26593">
    <property type="entry name" value="T26593"/>
</dbReference>
<dbReference type="eggNOG" id="KOG3659">
    <property type="taxonomic scope" value="Eukaryota"/>
</dbReference>
<dbReference type="Pfam" id="PF00209">
    <property type="entry name" value="SNF"/>
    <property type="match status" value="1"/>
</dbReference>
<keyword evidence="3 10" id="KW-0812">Transmembrane</keyword>
<dbReference type="TCDB" id="2.A.22.1.8">
    <property type="family name" value="the neurotransmitter:sodium symporter (nss) family"/>
</dbReference>
<dbReference type="WormBase" id="Y32F6A.2">
    <property type="protein sequence ID" value="CE35652"/>
    <property type="gene ID" value="WBGene00004909"/>
    <property type="gene designation" value="snf-10"/>
</dbReference>